<dbReference type="Gene3D" id="2.40.50.140">
    <property type="entry name" value="Nucleic acid-binding proteins"/>
    <property type="match status" value="1"/>
</dbReference>
<name>A0ABM5WNT9_9BURK</name>
<dbReference type="Proteomes" id="UP000060277">
    <property type="component" value="Chromosome"/>
</dbReference>
<dbReference type="CDD" id="cd04458">
    <property type="entry name" value="CSP_CDS"/>
    <property type="match status" value="1"/>
</dbReference>
<feature type="domain" description="CSD" evidence="3">
    <location>
        <begin position="1"/>
        <end position="66"/>
    </location>
</feature>
<evidence type="ECO:0000313" key="5">
    <source>
        <dbReference type="Proteomes" id="UP000060277"/>
    </source>
</evidence>
<protein>
    <submittedName>
        <fullName evidence="4">Cold-shock protein</fullName>
    </submittedName>
</protein>
<comment type="subcellular location">
    <subcellularLocation>
        <location evidence="1">Cytoplasm</location>
    </subcellularLocation>
</comment>
<dbReference type="InterPro" id="IPR012340">
    <property type="entry name" value="NA-bd_OB-fold"/>
</dbReference>
<dbReference type="SUPFAM" id="SSF50249">
    <property type="entry name" value="Nucleic acid-binding proteins"/>
    <property type="match status" value="1"/>
</dbReference>
<dbReference type="Pfam" id="PF00313">
    <property type="entry name" value="CSD"/>
    <property type="match status" value="1"/>
</dbReference>
<keyword evidence="2" id="KW-0963">Cytoplasm</keyword>
<dbReference type="RefSeq" id="WP_058379066.1">
    <property type="nucleotide sequence ID" value="NZ_CP013480.3"/>
</dbReference>
<sequence length="70" mass="7578">MPKGKVKFFNGNRGFGFITPDDGSEAVFVHSDKLTNVMGQTLVEGMLVEYDVVQGPKGPMADNVTITDTK</sequence>
<evidence type="ECO:0000259" key="3">
    <source>
        <dbReference type="PROSITE" id="PS51857"/>
    </source>
</evidence>
<organism evidence="4 5">
    <name type="scientific">Pandoraea norimbergensis</name>
    <dbReference type="NCBI Taxonomy" id="93219"/>
    <lineage>
        <taxon>Bacteria</taxon>
        <taxon>Pseudomonadati</taxon>
        <taxon>Pseudomonadota</taxon>
        <taxon>Betaproteobacteria</taxon>
        <taxon>Burkholderiales</taxon>
        <taxon>Burkholderiaceae</taxon>
        <taxon>Pandoraea</taxon>
    </lineage>
</organism>
<evidence type="ECO:0000256" key="2">
    <source>
        <dbReference type="ARBA" id="ARBA00022490"/>
    </source>
</evidence>
<dbReference type="InterPro" id="IPR050181">
    <property type="entry name" value="Cold_shock_domain"/>
</dbReference>
<dbReference type="InterPro" id="IPR002059">
    <property type="entry name" value="CSP_DNA-bd"/>
</dbReference>
<gene>
    <name evidence="4" type="ORF">AT302_22835</name>
</gene>
<reference evidence="5" key="1">
    <citation type="submission" date="2015-12" db="EMBL/GenBank/DDBJ databases">
        <title>Complete genome sequence of Pandoraea norimbergensis DSM 11628.</title>
        <authorList>
            <person name="Ee R."/>
            <person name="Lim Y.-L."/>
            <person name="Yong D."/>
            <person name="Yin W.-F."/>
            <person name="Chan K.-G."/>
        </authorList>
    </citation>
    <scope>NUCLEOTIDE SEQUENCE [LARGE SCALE GENOMIC DNA]</scope>
    <source>
        <strain evidence="5">DSM 11628</strain>
    </source>
</reference>
<proteinExistence type="predicted"/>
<evidence type="ECO:0000313" key="4">
    <source>
        <dbReference type="EMBL" id="ALS62203.1"/>
    </source>
</evidence>
<dbReference type="SMART" id="SM00357">
    <property type="entry name" value="CSP"/>
    <property type="match status" value="1"/>
</dbReference>
<dbReference type="PROSITE" id="PS51857">
    <property type="entry name" value="CSD_2"/>
    <property type="match status" value="1"/>
</dbReference>
<dbReference type="InterPro" id="IPR012156">
    <property type="entry name" value="Cold_shock_CspA"/>
</dbReference>
<dbReference type="InterPro" id="IPR011129">
    <property type="entry name" value="CSD"/>
</dbReference>
<dbReference type="PIRSF" id="PIRSF002599">
    <property type="entry name" value="Cold_shock_A"/>
    <property type="match status" value="1"/>
</dbReference>
<accession>A0ABM5WNT9</accession>
<keyword evidence="5" id="KW-1185">Reference proteome</keyword>
<evidence type="ECO:0000256" key="1">
    <source>
        <dbReference type="ARBA" id="ARBA00004496"/>
    </source>
</evidence>
<dbReference type="PANTHER" id="PTHR11544">
    <property type="entry name" value="COLD SHOCK DOMAIN CONTAINING PROTEINS"/>
    <property type="match status" value="1"/>
</dbReference>
<dbReference type="EMBL" id="CP013480">
    <property type="protein sequence ID" value="ALS62203.1"/>
    <property type="molecule type" value="Genomic_DNA"/>
</dbReference>
<dbReference type="PRINTS" id="PR00050">
    <property type="entry name" value="COLDSHOCK"/>
</dbReference>